<dbReference type="Pfam" id="PF13640">
    <property type="entry name" value="2OG-FeII_Oxy_3"/>
    <property type="match status" value="1"/>
</dbReference>
<keyword evidence="4" id="KW-0223">Dioxygenase</keyword>
<dbReference type="SMART" id="SM00702">
    <property type="entry name" value="P4Hc"/>
    <property type="match status" value="1"/>
</dbReference>
<comment type="caution">
    <text evidence="9">The sequence shown here is derived from an EMBL/GenBank/DDBJ whole genome shotgun (WGS) entry which is preliminary data.</text>
</comment>
<dbReference type="InterPro" id="IPR006620">
    <property type="entry name" value="Pro_4_hyd_alph"/>
</dbReference>
<dbReference type="Proteomes" id="UP001267710">
    <property type="component" value="Unassembled WGS sequence"/>
</dbReference>
<gene>
    <name evidence="9" type="ORF">QE399_002343</name>
</gene>
<evidence type="ECO:0000259" key="8">
    <source>
        <dbReference type="PROSITE" id="PS51471"/>
    </source>
</evidence>
<dbReference type="EMBL" id="JAVIZX010000001">
    <property type="protein sequence ID" value="MDR6214654.1"/>
    <property type="molecule type" value="Genomic_DNA"/>
</dbReference>
<name>A0ABU1IBP4_9BURK</name>
<dbReference type="EC" id="1.14.11.2" evidence="9"/>
<evidence type="ECO:0000256" key="7">
    <source>
        <dbReference type="SAM" id="MobiDB-lite"/>
    </source>
</evidence>
<dbReference type="InterPro" id="IPR044862">
    <property type="entry name" value="Pro_4_hyd_alph_FE2OG_OXY"/>
</dbReference>
<evidence type="ECO:0000313" key="9">
    <source>
        <dbReference type="EMBL" id="MDR6214654.1"/>
    </source>
</evidence>
<dbReference type="InterPro" id="IPR005123">
    <property type="entry name" value="Oxoglu/Fe-dep_dioxygenase_dom"/>
</dbReference>
<accession>A0ABU1IBP4</accession>
<evidence type="ECO:0000256" key="4">
    <source>
        <dbReference type="ARBA" id="ARBA00022964"/>
    </source>
</evidence>
<organism evidence="9 10">
    <name type="scientific">Paracidovorax wautersii</name>
    <dbReference type="NCBI Taxonomy" id="1177982"/>
    <lineage>
        <taxon>Bacteria</taxon>
        <taxon>Pseudomonadati</taxon>
        <taxon>Pseudomonadota</taxon>
        <taxon>Betaproteobacteria</taxon>
        <taxon>Burkholderiales</taxon>
        <taxon>Comamonadaceae</taxon>
        <taxon>Paracidovorax</taxon>
    </lineage>
</organism>
<protein>
    <submittedName>
        <fullName evidence="9">Prolyl 4-hydroxylase</fullName>
        <ecNumber evidence="9">1.14.11.2</ecNumber>
    </submittedName>
</protein>
<dbReference type="GO" id="GO:0004656">
    <property type="term" value="F:procollagen-proline 4-dioxygenase activity"/>
    <property type="evidence" value="ECO:0007669"/>
    <property type="project" value="UniProtKB-EC"/>
</dbReference>
<feature type="region of interest" description="Disordered" evidence="7">
    <location>
        <begin position="1"/>
        <end position="20"/>
    </location>
</feature>
<keyword evidence="5 9" id="KW-0560">Oxidoreductase</keyword>
<evidence type="ECO:0000313" key="10">
    <source>
        <dbReference type="Proteomes" id="UP001267710"/>
    </source>
</evidence>
<keyword evidence="2" id="KW-0479">Metal-binding</keyword>
<evidence type="ECO:0000256" key="2">
    <source>
        <dbReference type="ARBA" id="ARBA00022723"/>
    </source>
</evidence>
<dbReference type="Gene3D" id="2.60.120.620">
    <property type="entry name" value="q2cbj1_9rhob like domain"/>
    <property type="match status" value="1"/>
</dbReference>
<reference evidence="9 10" key="1">
    <citation type="submission" date="2023-08" db="EMBL/GenBank/DDBJ databases">
        <title>Functional and genomic diversity of the sorghum phyllosphere microbiome.</title>
        <authorList>
            <person name="Shade A."/>
        </authorList>
    </citation>
    <scope>NUCLEOTIDE SEQUENCE [LARGE SCALE GENOMIC DNA]</scope>
    <source>
        <strain evidence="9 10">SORGH_AS_0335</strain>
    </source>
</reference>
<dbReference type="InterPro" id="IPR045054">
    <property type="entry name" value="P4HA-like"/>
</dbReference>
<keyword evidence="6" id="KW-0408">Iron</keyword>
<keyword evidence="3" id="KW-0847">Vitamin C</keyword>
<proteinExistence type="predicted"/>
<evidence type="ECO:0000256" key="1">
    <source>
        <dbReference type="ARBA" id="ARBA00001961"/>
    </source>
</evidence>
<dbReference type="PROSITE" id="PS51471">
    <property type="entry name" value="FE2OG_OXY"/>
    <property type="match status" value="1"/>
</dbReference>
<feature type="domain" description="Fe2OG dioxygenase" evidence="8">
    <location>
        <begin position="207"/>
        <end position="314"/>
    </location>
</feature>
<evidence type="ECO:0000256" key="3">
    <source>
        <dbReference type="ARBA" id="ARBA00022896"/>
    </source>
</evidence>
<keyword evidence="10" id="KW-1185">Reference proteome</keyword>
<dbReference type="PANTHER" id="PTHR10869:SF246">
    <property type="entry name" value="TRANSMEMBRANE PROLYL 4-HYDROXYLASE"/>
    <property type="match status" value="1"/>
</dbReference>
<sequence>MPPRTSPSSSAATASAMDDQAAARAITPELREWIIAQAQAGFTGPVVLQSMLDAGWSEDVATYAMEHVLRAHLDDLVRARDGGAAAPAEAPVAAAAVAAAVAVPEPDLSASPLRIDVGDREVEVLMVMAQPRVVLFGNLLSPEECDAIVAAAEPRLARSLTVATRTGGEEVNEDRTSDGMFFQRGENEVVRRLEERIARLVNWPVENGEGLQVLHYRPGAEYKPHYDYFDPKEPGTATILRRGGQRLATLVIYLNEPEQGGGTVFPDAHLEVAPRRGNAVFFSYDRADPSTGTLHGGSPVRAGSKWIATKWLREREFQ</sequence>
<evidence type="ECO:0000256" key="6">
    <source>
        <dbReference type="ARBA" id="ARBA00023004"/>
    </source>
</evidence>
<evidence type="ECO:0000256" key="5">
    <source>
        <dbReference type="ARBA" id="ARBA00023002"/>
    </source>
</evidence>
<dbReference type="PANTHER" id="PTHR10869">
    <property type="entry name" value="PROLYL 4-HYDROXYLASE ALPHA SUBUNIT"/>
    <property type="match status" value="1"/>
</dbReference>
<comment type="cofactor">
    <cofactor evidence="1">
        <name>L-ascorbate</name>
        <dbReference type="ChEBI" id="CHEBI:38290"/>
    </cofactor>
</comment>